<proteinExistence type="inferred from homology"/>
<comment type="caution">
    <text evidence="4">The sequence shown here is derived from an EMBL/GenBank/DDBJ whole genome shotgun (WGS) entry which is preliminary data.</text>
</comment>
<keyword evidence="5" id="KW-1185">Reference proteome</keyword>
<dbReference type="OrthoDB" id="245150at2759"/>
<evidence type="ECO:0000256" key="3">
    <source>
        <dbReference type="ARBA" id="ARBA00022927"/>
    </source>
</evidence>
<keyword evidence="3" id="KW-0653">Protein transport</keyword>
<dbReference type="PANTHER" id="PTHR13149">
    <property type="entry name" value="VACUOLAR PROTEIN SORTING-ASSOCIATED PROTEIN VPS25"/>
    <property type="match status" value="1"/>
</dbReference>
<protein>
    <submittedName>
        <fullName evidence="4">ESCRT-II complex vps25 subunit</fullName>
    </submittedName>
</protein>
<name>A0A8H6HUR0_9AGAR</name>
<organism evidence="4 5">
    <name type="scientific">Ephemerocybe angulata</name>
    <dbReference type="NCBI Taxonomy" id="980116"/>
    <lineage>
        <taxon>Eukaryota</taxon>
        <taxon>Fungi</taxon>
        <taxon>Dikarya</taxon>
        <taxon>Basidiomycota</taxon>
        <taxon>Agaricomycotina</taxon>
        <taxon>Agaricomycetes</taxon>
        <taxon>Agaricomycetidae</taxon>
        <taxon>Agaricales</taxon>
        <taxon>Agaricineae</taxon>
        <taxon>Psathyrellaceae</taxon>
        <taxon>Ephemerocybe</taxon>
    </lineage>
</organism>
<dbReference type="GO" id="GO:0000814">
    <property type="term" value="C:ESCRT II complex"/>
    <property type="evidence" value="ECO:0007669"/>
    <property type="project" value="InterPro"/>
</dbReference>
<dbReference type="InterPro" id="IPR036390">
    <property type="entry name" value="WH_DNA-bd_sf"/>
</dbReference>
<reference evidence="4 5" key="1">
    <citation type="submission" date="2020-07" db="EMBL/GenBank/DDBJ databases">
        <title>Comparative genomics of pyrophilous fungi reveals a link between fire events and developmental genes.</title>
        <authorList>
            <consortium name="DOE Joint Genome Institute"/>
            <person name="Steindorff A.S."/>
            <person name="Carver A."/>
            <person name="Calhoun S."/>
            <person name="Stillman K."/>
            <person name="Liu H."/>
            <person name="Lipzen A."/>
            <person name="Pangilinan J."/>
            <person name="Labutti K."/>
            <person name="Bruns T.D."/>
            <person name="Grigoriev I.V."/>
        </authorList>
    </citation>
    <scope>NUCLEOTIDE SEQUENCE [LARGE SCALE GENOMIC DNA]</scope>
    <source>
        <strain evidence="4 5">CBS 144469</strain>
    </source>
</reference>
<dbReference type="GO" id="GO:0005198">
    <property type="term" value="F:structural molecule activity"/>
    <property type="evidence" value="ECO:0007669"/>
    <property type="project" value="TreeGrafter"/>
</dbReference>
<dbReference type="InterPro" id="IPR036388">
    <property type="entry name" value="WH-like_DNA-bd_sf"/>
</dbReference>
<evidence type="ECO:0000313" key="5">
    <source>
        <dbReference type="Proteomes" id="UP000521943"/>
    </source>
</evidence>
<keyword evidence="2" id="KW-0813">Transport</keyword>
<comment type="similarity">
    <text evidence="1">Belongs to the VPS25 family.</text>
</comment>
<evidence type="ECO:0000313" key="4">
    <source>
        <dbReference type="EMBL" id="KAF6753564.1"/>
    </source>
</evidence>
<sequence>MALSTHTTSTGWDSVLKACNKVNEHILGFLLPSIHSAPPFFTQQPNPATEAIVIEQWTKLILSYARHRNLFYLRVEDAETGGDWDEVLRNDRINRRLPPAHLSSILAGMVAKNVASYEPAKQTRSVLLYWRLPEEWAEVLHQWASTTGQMNTIMTFYEITDPPVNSPLTNIPLPLLRKAITILAKSNRAQIIAIADGEGVRFFTPAK</sequence>
<accession>A0A8H6HUR0</accession>
<dbReference type="GO" id="GO:0043328">
    <property type="term" value="P:protein transport to vacuole involved in ubiquitin-dependent protein catabolic process via the multivesicular body sorting pathway"/>
    <property type="evidence" value="ECO:0007669"/>
    <property type="project" value="TreeGrafter"/>
</dbReference>
<dbReference type="Pfam" id="PF05871">
    <property type="entry name" value="ESCRT-II"/>
    <property type="match status" value="1"/>
</dbReference>
<gene>
    <name evidence="4" type="ORF">DFP72DRAFT_1010701</name>
</gene>
<evidence type="ECO:0000256" key="2">
    <source>
        <dbReference type="ARBA" id="ARBA00022448"/>
    </source>
</evidence>
<dbReference type="EMBL" id="JACGCI010000039">
    <property type="protein sequence ID" value="KAF6753564.1"/>
    <property type="molecule type" value="Genomic_DNA"/>
</dbReference>
<dbReference type="GO" id="GO:0042803">
    <property type="term" value="F:protein homodimerization activity"/>
    <property type="evidence" value="ECO:0007669"/>
    <property type="project" value="TreeGrafter"/>
</dbReference>
<dbReference type="SUPFAM" id="SSF46785">
    <property type="entry name" value="Winged helix' DNA-binding domain"/>
    <property type="match status" value="2"/>
</dbReference>
<dbReference type="InterPro" id="IPR014041">
    <property type="entry name" value="ESCRT-II_cplx_Vps25-sub_N"/>
</dbReference>
<dbReference type="Proteomes" id="UP000521943">
    <property type="component" value="Unassembled WGS sequence"/>
</dbReference>
<dbReference type="Gene3D" id="1.10.10.10">
    <property type="entry name" value="Winged helix-like DNA-binding domain superfamily/Winged helix DNA-binding domain"/>
    <property type="match status" value="1"/>
</dbReference>
<dbReference type="Gene3D" id="1.10.10.570">
    <property type="entry name" value="Winged helix' DNA-binding domain. Chain C. Domain 1"/>
    <property type="match status" value="1"/>
</dbReference>
<evidence type="ECO:0000256" key="1">
    <source>
        <dbReference type="ARBA" id="ARBA00009674"/>
    </source>
</evidence>
<dbReference type="InterPro" id="IPR008570">
    <property type="entry name" value="ESCRT-II_cplx_Vps25-sub"/>
</dbReference>
<dbReference type="AlphaFoldDB" id="A0A8H6HUR0"/>
<dbReference type="PANTHER" id="PTHR13149:SF0">
    <property type="entry name" value="VACUOLAR PROTEIN-SORTING-ASSOCIATED PROTEIN 25"/>
    <property type="match status" value="1"/>
</dbReference>